<protein>
    <submittedName>
        <fullName evidence="3">Gag-pol polyprotein</fullName>
    </submittedName>
</protein>
<proteinExistence type="predicted"/>
<evidence type="ECO:0000313" key="3">
    <source>
        <dbReference type="EMBL" id="KMQ81776.1"/>
    </source>
</evidence>
<name>A0A0J7JV98_LASNI</name>
<sequence>MLIEVMGPDGQSKAKALKEKLSEVLRNEADVTRPVVRGEIRLVGLDDSSSVNDVKDTVVKHGGCLEEDIRVGTIRPMANGLHTVWVQCPLSAATKLANQGKVRIGWTSARVDLLNSRPTQCHRCWRFGHLKHACKAKEDFSKLCFRCGGGEHTARFCTAPPLCKICAIDGKPSDHRIGSNVCPAVRDSSKTKPLSTTTQMNVSVAGSARRNEPMELGDGH</sequence>
<feature type="domain" description="CCHC-type" evidence="2">
    <location>
        <begin position="143"/>
        <end position="159"/>
    </location>
</feature>
<keyword evidence="4" id="KW-1185">Reference proteome</keyword>
<feature type="region of interest" description="Disordered" evidence="1">
    <location>
        <begin position="187"/>
        <end position="220"/>
    </location>
</feature>
<comment type="caution">
    <text evidence="3">The sequence shown here is derived from an EMBL/GenBank/DDBJ whole genome shotgun (WGS) entry which is preliminary data.</text>
</comment>
<evidence type="ECO:0000256" key="1">
    <source>
        <dbReference type="SAM" id="MobiDB-lite"/>
    </source>
</evidence>
<dbReference type="InterPro" id="IPR001878">
    <property type="entry name" value="Znf_CCHC"/>
</dbReference>
<feature type="compositionally biased region" description="Polar residues" evidence="1">
    <location>
        <begin position="191"/>
        <end position="204"/>
    </location>
</feature>
<dbReference type="GO" id="GO:0003676">
    <property type="term" value="F:nucleic acid binding"/>
    <property type="evidence" value="ECO:0007669"/>
    <property type="project" value="InterPro"/>
</dbReference>
<reference evidence="3 4" key="1">
    <citation type="submission" date="2015-04" db="EMBL/GenBank/DDBJ databases">
        <title>Lasius niger genome sequencing.</title>
        <authorList>
            <person name="Konorov E.A."/>
            <person name="Nikitin M.A."/>
            <person name="Kirill M.V."/>
            <person name="Chang P."/>
        </authorList>
    </citation>
    <scope>NUCLEOTIDE SEQUENCE [LARGE SCALE GENOMIC DNA]</scope>
    <source>
        <tissue evidence="3">Whole</tissue>
    </source>
</reference>
<dbReference type="SMART" id="SM00343">
    <property type="entry name" value="ZnF_C2HC"/>
    <property type="match status" value="2"/>
</dbReference>
<dbReference type="Proteomes" id="UP000036403">
    <property type="component" value="Unassembled WGS sequence"/>
</dbReference>
<organism evidence="3 4">
    <name type="scientific">Lasius niger</name>
    <name type="common">Black garden ant</name>
    <dbReference type="NCBI Taxonomy" id="67767"/>
    <lineage>
        <taxon>Eukaryota</taxon>
        <taxon>Metazoa</taxon>
        <taxon>Ecdysozoa</taxon>
        <taxon>Arthropoda</taxon>
        <taxon>Hexapoda</taxon>
        <taxon>Insecta</taxon>
        <taxon>Pterygota</taxon>
        <taxon>Neoptera</taxon>
        <taxon>Endopterygota</taxon>
        <taxon>Hymenoptera</taxon>
        <taxon>Apocrita</taxon>
        <taxon>Aculeata</taxon>
        <taxon>Formicoidea</taxon>
        <taxon>Formicidae</taxon>
        <taxon>Formicinae</taxon>
        <taxon>Lasius</taxon>
        <taxon>Lasius</taxon>
    </lineage>
</organism>
<evidence type="ECO:0000259" key="2">
    <source>
        <dbReference type="SMART" id="SM00343"/>
    </source>
</evidence>
<feature type="compositionally biased region" description="Basic and acidic residues" evidence="1">
    <location>
        <begin position="209"/>
        <end position="220"/>
    </location>
</feature>
<dbReference type="PaxDb" id="67767-A0A0J7JV98"/>
<dbReference type="InterPro" id="IPR036875">
    <property type="entry name" value="Znf_CCHC_sf"/>
</dbReference>
<dbReference type="SUPFAM" id="SSF57756">
    <property type="entry name" value="Retrovirus zinc finger-like domains"/>
    <property type="match status" value="1"/>
</dbReference>
<feature type="domain" description="CCHC-type" evidence="2">
    <location>
        <begin position="120"/>
        <end position="136"/>
    </location>
</feature>
<dbReference type="AlphaFoldDB" id="A0A0J7JV98"/>
<evidence type="ECO:0000313" key="4">
    <source>
        <dbReference type="Proteomes" id="UP000036403"/>
    </source>
</evidence>
<dbReference type="OrthoDB" id="7554612at2759"/>
<gene>
    <name evidence="3" type="ORF">RF55_25239</name>
</gene>
<accession>A0A0J7JV98</accession>
<dbReference type="EMBL" id="LBMM01031782">
    <property type="protein sequence ID" value="KMQ81776.1"/>
    <property type="molecule type" value="Genomic_DNA"/>
</dbReference>
<dbReference type="Gene3D" id="4.10.60.10">
    <property type="entry name" value="Zinc finger, CCHC-type"/>
    <property type="match status" value="1"/>
</dbReference>
<dbReference type="GO" id="GO:0008270">
    <property type="term" value="F:zinc ion binding"/>
    <property type="evidence" value="ECO:0007669"/>
    <property type="project" value="InterPro"/>
</dbReference>